<organism evidence="1 2">
    <name type="scientific">Veillonella seminalis ACS-216-V-Col6b</name>
    <dbReference type="NCBI Taxonomy" id="883156"/>
    <lineage>
        <taxon>Bacteria</taxon>
        <taxon>Bacillati</taxon>
        <taxon>Bacillota</taxon>
        <taxon>Negativicutes</taxon>
        <taxon>Veillonellales</taxon>
        <taxon>Veillonellaceae</taxon>
        <taxon>Veillonella</taxon>
    </lineage>
</organism>
<dbReference type="Proteomes" id="UP000009891">
    <property type="component" value="Unassembled WGS sequence"/>
</dbReference>
<evidence type="ECO:0000313" key="1">
    <source>
        <dbReference type="EMBL" id="EKU78938.1"/>
    </source>
</evidence>
<dbReference type="HOGENOM" id="CLU_3174524_0_0_9"/>
<accession>K9D3U8</accession>
<protein>
    <submittedName>
        <fullName evidence="1">Uncharacterized protein</fullName>
    </submittedName>
</protein>
<name>K9D3U8_9FIRM</name>
<proteinExistence type="predicted"/>
<evidence type="ECO:0000313" key="2">
    <source>
        <dbReference type="Proteomes" id="UP000009891"/>
    </source>
</evidence>
<sequence length="47" mass="5475">MISIHNVKEILIISGLSAFFLYALKTELQKNFDKKCCVFINIVFSFF</sequence>
<dbReference type="AlphaFoldDB" id="K9D3U8"/>
<comment type="caution">
    <text evidence="1">The sequence shown here is derived from an EMBL/GenBank/DDBJ whole genome shotgun (WGS) entry which is preliminary data.</text>
</comment>
<dbReference type="PATRIC" id="fig|883156.3.peg.720"/>
<keyword evidence="2" id="KW-1185">Reference proteome</keyword>
<dbReference type="EMBL" id="AHAF01000003">
    <property type="protein sequence ID" value="EKU78938.1"/>
    <property type="molecule type" value="Genomic_DNA"/>
</dbReference>
<gene>
    <name evidence="1" type="ORF">HMPREF9282_00735</name>
</gene>
<reference evidence="1 2" key="1">
    <citation type="submission" date="2012-09" db="EMBL/GenBank/DDBJ databases">
        <title>The Genome Sequence of Veillonella ratti ACS-216-V-COL6B.</title>
        <authorList>
            <consortium name="The Broad Institute Genome Sequencing Platform"/>
            <person name="Earl A."/>
            <person name="Ward D."/>
            <person name="Feldgarden M."/>
            <person name="Gevers D."/>
            <person name="Saerens B."/>
            <person name="Vaneechoutte M."/>
            <person name="Walker B."/>
            <person name="Young S.K."/>
            <person name="Zeng Q."/>
            <person name="Gargeya S."/>
            <person name="Fitzgerald M."/>
            <person name="Haas B."/>
            <person name="Abouelleil A."/>
            <person name="Alvarado L."/>
            <person name="Arachchi H.M."/>
            <person name="Berlin A."/>
            <person name="Chapman S.B."/>
            <person name="Goldberg J."/>
            <person name="Griggs A."/>
            <person name="Gujja S."/>
            <person name="Hansen M."/>
            <person name="Howarth C."/>
            <person name="Imamovic A."/>
            <person name="Larimer J."/>
            <person name="McCowen C."/>
            <person name="Montmayeur A."/>
            <person name="Murphy C."/>
            <person name="Neiman D."/>
            <person name="Pearson M."/>
            <person name="Priest M."/>
            <person name="Roberts A."/>
            <person name="Saif S."/>
            <person name="Shea T."/>
            <person name="Sisk P."/>
            <person name="Sykes S."/>
            <person name="Wortman J."/>
            <person name="Nusbaum C."/>
            <person name="Birren B."/>
        </authorList>
    </citation>
    <scope>NUCLEOTIDE SEQUENCE [LARGE SCALE GENOMIC DNA]</scope>
    <source>
        <strain evidence="1 2">ACS-216-V-Col6b</strain>
    </source>
</reference>